<evidence type="ECO:0000313" key="13">
    <source>
        <dbReference type="EMBL" id="PVZ70564.1"/>
    </source>
</evidence>
<organism evidence="13 14">
    <name type="scientific">Pelagibaculum spongiae</name>
    <dbReference type="NCBI Taxonomy" id="2080658"/>
    <lineage>
        <taxon>Bacteria</taxon>
        <taxon>Pseudomonadati</taxon>
        <taxon>Pseudomonadota</taxon>
        <taxon>Gammaproteobacteria</taxon>
        <taxon>Oceanospirillales</taxon>
        <taxon>Pelagibaculum</taxon>
    </lineage>
</organism>
<keyword evidence="6" id="KW-0028">Amino-acid biosynthesis</keyword>
<keyword evidence="4" id="KW-0963">Cytoplasm</keyword>
<dbReference type="OrthoDB" id="155872at2"/>
<dbReference type="RefSeq" id="WP_116686636.1">
    <property type="nucleotide sequence ID" value="NZ_CAWNYD010000002.1"/>
</dbReference>
<protein>
    <recommendedName>
        <fullName evidence="3">HTH-type transcriptional regulator MetR</fullName>
    </recommendedName>
</protein>
<keyword evidence="10" id="KW-0804">Transcription</keyword>
<proteinExistence type="inferred from homology"/>
<dbReference type="Gene3D" id="1.10.10.10">
    <property type="entry name" value="Winged helix-like DNA-binding domain superfamily/Winged helix DNA-binding domain"/>
    <property type="match status" value="1"/>
</dbReference>
<dbReference type="InterPro" id="IPR036390">
    <property type="entry name" value="WH_DNA-bd_sf"/>
</dbReference>
<dbReference type="CDD" id="cd08441">
    <property type="entry name" value="PBP2_MetR"/>
    <property type="match status" value="1"/>
</dbReference>
<reference evidence="13 14" key="1">
    <citation type="submission" date="2018-04" db="EMBL/GenBank/DDBJ databases">
        <title>Thalassorhabdus spongiae gen. nov., sp. nov., isolated from a marine sponge in South-West Iceland.</title>
        <authorList>
            <person name="Knobloch S."/>
            <person name="Daussin A."/>
            <person name="Johannsson R."/>
            <person name="Marteinsson V.T."/>
        </authorList>
    </citation>
    <scope>NUCLEOTIDE SEQUENCE [LARGE SCALE GENOMIC DNA]</scope>
    <source>
        <strain evidence="13 14">Hp12</strain>
    </source>
</reference>
<dbReference type="InterPro" id="IPR000847">
    <property type="entry name" value="LysR_HTH_N"/>
</dbReference>
<evidence type="ECO:0000256" key="10">
    <source>
        <dbReference type="ARBA" id="ARBA00023163"/>
    </source>
</evidence>
<dbReference type="EMBL" id="QDDL01000002">
    <property type="protein sequence ID" value="PVZ70564.1"/>
    <property type="molecule type" value="Genomic_DNA"/>
</dbReference>
<dbReference type="Pfam" id="PF03466">
    <property type="entry name" value="LysR_substrate"/>
    <property type="match status" value="1"/>
</dbReference>
<comment type="caution">
    <text evidence="13">The sequence shown here is derived from an EMBL/GenBank/DDBJ whole genome shotgun (WGS) entry which is preliminary data.</text>
</comment>
<dbReference type="Proteomes" id="UP000244906">
    <property type="component" value="Unassembled WGS sequence"/>
</dbReference>
<dbReference type="GO" id="GO:0000976">
    <property type="term" value="F:transcription cis-regulatory region binding"/>
    <property type="evidence" value="ECO:0007669"/>
    <property type="project" value="TreeGrafter"/>
</dbReference>
<dbReference type="PANTHER" id="PTHR30126">
    <property type="entry name" value="HTH-TYPE TRANSCRIPTIONAL REGULATOR"/>
    <property type="match status" value="1"/>
</dbReference>
<keyword evidence="11" id="KW-0486">Methionine biosynthesis</keyword>
<keyword evidence="8" id="KW-0238">DNA-binding</keyword>
<evidence type="ECO:0000256" key="11">
    <source>
        <dbReference type="ARBA" id="ARBA00023167"/>
    </source>
</evidence>
<sequence>MNKVQPEVSTIKDRLELRHLRTLQAIRHSKSLAEAANKLHLTASALSHQLKEMEQKLGNDLLIRKSRPPRFTTAGLRLLKLADQILPVVRATERDLTRLGSGEAGRLHIAIECHSCFQWLMPCIDDYRQHWPNIEVDLSAGFNFAPMPALIRGDLDLVVTSDTSPIEGISYIPLFRYEILLALSERNPLAEKTWIEAEDLQNQVLINYPVDRQRLDIFCHFLEPADVEPAGLRTSELTVMMLQLVASNRGVAALPNWALDEYLQRGYVQARRLKPPEKNGLWSVLYAAVREEQLTSPFMKDFLLTAKDSCFENLNGIEMI</sequence>
<dbReference type="PROSITE" id="PS50931">
    <property type="entry name" value="HTH_LYSR"/>
    <property type="match status" value="1"/>
</dbReference>
<dbReference type="SUPFAM" id="SSF53850">
    <property type="entry name" value="Periplasmic binding protein-like II"/>
    <property type="match status" value="1"/>
</dbReference>
<keyword evidence="5" id="KW-0678">Repressor</keyword>
<feature type="domain" description="HTH lysR-type" evidence="12">
    <location>
        <begin position="15"/>
        <end position="72"/>
    </location>
</feature>
<evidence type="ECO:0000259" key="12">
    <source>
        <dbReference type="PROSITE" id="PS50931"/>
    </source>
</evidence>
<evidence type="ECO:0000256" key="2">
    <source>
        <dbReference type="ARBA" id="ARBA00009437"/>
    </source>
</evidence>
<evidence type="ECO:0000256" key="6">
    <source>
        <dbReference type="ARBA" id="ARBA00022605"/>
    </source>
</evidence>
<gene>
    <name evidence="13" type="ORF">DC094_08260</name>
</gene>
<dbReference type="GO" id="GO:0003700">
    <property type="term" value="F:DNA-binding transcription factor activity"/>
    <property type="evidence" value="ECO:0007669"/>
    <property type="project" value="InterPro"/>
</dbReference>
<evidence type="ECO:0000256" key="4">
    <source>
        <dbReference type="ARBA" id="ARBA00022490"/>
    </source>
</evidence>
<keyword evidence="14" id="KW-1185">Reference proteome</keyword>
<dbReference type="InterPro" id="IPR037406">
    <property type="entry name" value="MetR_PBP2"/>
</dbReference>
<comment type="subcellular location">
    <subcellularLocation>
        <location evidence="1">Cytoplasm</location>
    </subcellularLocation>
</comment>
<evidence type="ECO:0000256" key="9">
    <source>
        <dbReference type="ARBA" id="ARBA00023159"/>
    </source>
</evidence>
<dbReference type="SUPFAM" id="SSF46785">
    <property type="entry name" value="Winged helix' DNA-binding domain"/>
    <property type="match status" value="1"/>
</dbReference>
<comment type="similarity">
    <text evidence="2">Belongs to the LysR transcriptional regulatory family.</text>
</comment>
<accession>A0A2V1H047</accession>
<dbReference type="Gene3D" id="3.40.190.10">
    <property type="entry name" value="Periplasmic binding protein-like II"/>
    <property type="match status" value="1"/>
</dbReference>
<evidence type="ECO:0000313" key="14">
    <source>
        <dbReference type="Proteomes" id="UP000244906"/>
    </source>
</evidence>
<evidence type="ECO:0000256" key="3">
    <source>
        <dbReference type="ARBA" id="ARBA00019365"/>
    </source>
</evidence>
<dbReference type="InterPro" id="IPR005119">
    <property type="entry name" value="LysR_subst-bd"/>
</dbReference>
<name>A0A2V1H047_9GAMM</name>
<dbReference type="GO" id="GO:0005737">
    <property type="term" value="C:cytoplasm"/>
    <property type="evidence" value="ECO:0007669"/>
    <property type="project" value="UniProtKB-SubCell"/>
</dbReference>
<dbReference type="AlphaFoldDB" id="A0A2V1H047"/>
<keyword evidence="9" id="KW-0010">Activator</keyword>
<evidence type="ECO:0000256" key="5">
    <source>
        <dbReference type="ARBA" id="ARBA00022491"/>
    </source>
</evidence>
<dbReference type="GO" id="GO:0009086">
    <property type="term" value="P:methionine biosynthetic process"/>
    <property type="evidence" value="ECO:0007669"/>
    <property type="project" value="UniProtKB-KW"/>
</dbReference>
<keyword evidence="7" id="KW-0805">Transcription regulation</keyword>
<evidence type="ECO:0000256" key="8">
    <source>
        <dbReference type="ARBA" id="ARBA00023125"/>
    </source>
</evidence>
<evidence type="ECO:0000256" key="7">
    <source>
        <dbReference type="ARBA" id="ARBA00023015"/>
    </source>
</evidence>
<dbReference type="Pfam" id="PF00126">
    <property type="entry name" value="HTH_1"/>
    <property type="match status" value="1"/>
</dbReference>
<dbReference type="InterPro" id="IPR036388">
    <property type="entry name" value="WH-like_DNA-bd_sf"/>
</dbReference>
<dbReference type="PANTHER" id="PTHR30126:SF25">
    <property type="entry name" value="HTH-TYPE TRANSCRIPTIONAL REGULATOR METR"/>
    <property type="match status" value="1"/>
</dbReference>
<evidence type="ECO:0000256" key="1">
    <source>
        <dbReference type="ARBA" id="ARBA00004496"/>
    </source>
</evidence>